<feature type="transmembrane region" description="Helical" evidence="6">
    <location>
        <begin position="212"/>
        <end position="232"/>
    </location>
</feature>
<keyword evidence="2" id="KW-0813">Transport</keyword>
<accession>A0A072PLP8</accession>
<evidence type="ECO:0008006" key="9">
    <source>
        <dbReference type="Google" id="ProtNLM"/>
    </source>
</evidence>
<keyword evidence="5 6" id="KW-0472">Membrane</keyword>
<keyword evidence="4 6" id="KW-1133">Transmembrane helix</keyword>
<evidence type="ECO:0000256" key="1">
    <source>
        <dbReference type="ARBA" id="ARBA00004141"/>
    </source>
</evidence>
<dbReference type="GO" id="GO:0016020">
    <property type="term" value="C:membrane"/>
    <property type="evidence" value="ECO:0007669"/>
    <property type="project" value="UniProtKB-SubCell"/>
</dbReference>
<feature type="transmembrane region" description="Helical" evidence="6">
    <location>
        <begin position="152"/>
        <end position="173"/>
    </location>
</feature>
<evidence type="ECO:0000313" key="8">
    <source>
        <dbReference type="Proteomes" id="UP000027920"/>
    </source>
</evidence>
<dbReference type="PANTHER" id="PTHR43791">
    <property type="entry name" value="PERMEASE-RELATED"/>
    <property type="match status" value="1"/>
</dbReference>
<proteinExistence type="predicted"/>
<evidence type="ECO:0000256" key="6">
    <source>
        <dbReference type="SAM" id="Phobius"/>
    </source>
</evidence>
<protein>
    <recommendedName>
        <fullName evidence="9">Major facilitator superfamily (MFS) profile domain-containing protein</fullName>
    </recommendedName>
</protein>
<evidence type="ECO:0000256" key="2">
    <source>
        <dbReference type="ARBA" id="ARBA00022448"/>
    </source>
</evidence>
<gene>
    <name evidence="7" type="ORF">A1O9_02593</name>
</gene>
<dbReference type="Gene3D" id="1.20.1250.20">
    <property type="entry name" value="MFS general substrate transporter like domains"/>
    <property type="match status" value="1"/>
</dbReference>
<dbReference type="SUPFAM" id="SSF103473">
    <property type="entry name" value="MFS general substrate transporter"/>
    <property type="match status" value="1"/>
</dbReference>
<dbReference type="PANTHER" id="PTHR43791:SF47">
    <property type="entry name" value="MAJOR FACILITATOR SUPERFAMILY (MFS) PROFILE DOMAIN-CONTAINING PROTEIN-RELATED"/>
    <property type="match status" value="1"/>
</dbReference>
<feature type="transmembrane region" description="Helical" evidence="6">
    <location>
        <begin position="244"/>
        <end position="266"/>
    </location>
</feature>
<dbReference type="FunFam" id="1.20.1250.20:FF:000013">
    <property type="entry name" value="MFS general substrate transporter"/>
    <property type="match status" value="1"/>
</dbReference>
<dbReference type="GeneID" id="25277535"/>
<comment type="caution">
    <text evidence="7">The sequence shown here is derived from an EMBL/GenBank/DDBJ whole genome shotgun (WGS) entry which is preliminary data.</text>
</comment>
<dbReference type="VEuPathDB" id="FungiDB:A1O9_02593"/>
<evidence type="ECO:0000256" key="4">
    <source>
        <dbReference type="ARBA" id="ARBA00022989"/>
    </source>
</evidence>
<dbReference type="AlphaFoldDB" id="A0A072PLP8"/>
<feature type="transmembrane region" description="Helical" evidence="6">
    <location>
        <begin position="87"/>
        <end position="108"/>
    </location>
</feature>
<dbReference type="GO" id="GO:0022857">
    <property type="term" value="F:transmembrane transporter activity"/>
    <property type="evidence" value="ECO:0007669"/>
    <property type="project" value="InterPro"/>
</dbReference>
<organism evidence="7 8">
    <name type="scientific">Exophiala aquamarina CBS 119918</name>
    <dbReference type="NCBI Taxonomy" id="1182545"/>
    <lineage>
        <taxon>Eukaryota</taxon>
        <taxon>Fungi</taxon>
        <taxon>Dikarya</taxon>
        <taxon>Ascomycota</taxon>
        <taxon>Pezizomycotina</taxon>
        <taxon>Eurotiomycetes</taxon>
        <taxon>Chaetothyriomycetidae</taxon>
        <taxon>Chaetothyriales</taxon>
        <taxon>Herpotrichiellaceae</taxon>
        <taxon>Exophiala</taxon>
    </lineage>
</organism>
<dbReference type="Proteomes" id="UP000027920">
    <property type="component" value="Unassembled WGS sequence"/>
</dbReference>
<dbReference type="OrthoDB" id="3639251at2759"/>
<evidence type="ECO:0000256" key="5">
    <source>
        <dbReference type="ARBA" id="ARBA00023136"/>
    </source>
</evidence>
<dbReference type="InterPro" id="IPR011701">
    <property type="entry name" value="MFS"/>
</dbReference>
<feature type="transmembrane region" description="Helical" evidence="6">
    <location>
        <begin position="128"/>
        <end position="145"/>
    </location>
</feature>
<dbReference type="HOGENOM" id="CLU_001265_0_3_1"/>
<dbReference type="EMBL" id="AMGV01000002">
    <property type="protein sequence ID" value="KEF61029.1"/>
    <property type="molecule type" value="Genomic_DNA"/>
</dbReference>
<keyword evidence="8" id="KW-1185">Reference proteome</keyword>
<keyword evidence="3 6" id="KW-0812">Transmembrane</keyword>
<dbReference type="Pfam" id="PF07690">
    <property type="entry name" value="MFS_1"/>
    <property type="match status" value="1"/>
</dbReference>
<dbReference type="RefSeq" id="XP_013263619.1">
    <property type="nucleotide sequence ID" value="XM_013408165.1"/>
</dbReference>
<sequence length="290" mass="31993">MEYDPNQAPQRNRETNGILVFIIEGILTIIAGLVAPFFLVDFPEKAKFLTERQKHIAMTRLREGRASESMEHATVKQVLRMLLDWKLIVFSYQYFVAATTVYALAYFQPIILRQGMGYSYAAAQLLSSPPYVFATIMSLTTAWISDKMKIRWPIICAQCVVAVVGLVIVRYGGVPGFRYFGLFLAVYGSQANGPQFLAYAQNQTATINKKGVVAAVMISVGAAGGVTGSTIFRSQDAPSYGPGIWTTIALQMIAGVATFFTSRWLGRQNRLAEEGKVVALEGVEGFRYVP</sequence>
<evidence type="ECO:0000256" key="3">
    <source>
        <dbReference type="ARBA" id="ARBA00022692"/>
    </source>
</evidence>
<feature type="transmembrane region" description="Helical" evidence="6">
    <location>
        <begin position="18"/>
        <end position="40"/>
    </location>
</feature>
<dbReference type="InterPro" id="IPR036259">
    <property type="entry name" value="MFS_trans_sf"/>
</dbReference>
<name>A0A072PLP8_9EURO</name>
<comment type="subcellular location">
    <subcellularLocation>
        <location evidence="1">Membrane</location>
        <topology evidence="1">Multi-pass membrane protein</topology>
    </subcellularLocation>
</comment>
<reference evidence="7 8" key="1">
    <citation type="submission" date="2013-03" db="EMBL/GenBank/DDBJ databases">
        <title>The Genome Sequence of Exophiala aquamarina CBS 119918.</title>
        <authorList>
            <consortium name="The Broad Institute Genomics Platform"/>
            <person name="Cuomo C."/>
            <person name="de Hoog S."/>
            <person name="Gorbushina A."/>
            <person name="Walker B."/>
            <person name="Young S.K."/>
            <person name="Zeng Q."/>
            <person name="Gargeya S."/>
            <person name="Fitzgerald M."/>
            <person name="Haas B."/>
            <person name="Abouelleil A."/>
            <person name="Allen A.W."/>
            <person name="Alvarado L."/>
            <person name="Arachchi H.M."/>
            <person name="Berlin A.M."/>
            <person name="Chapman S.B."/>
            <person name="Gainer-Dewar J."/>
            <person name="Goldberg J."/>
            <person name="Griggs A."/>
            <person name="Gujja S."/>
            <person name="Hansen M."/>
            <person name="Howarth C."/>
            <person name="Imamovic A."/>
            <person name="Ireland A."/>
            <person name="Larimer J."/>
            <person name="McCowan C."/>
            <person name="Murphy C."/>
            <person name="Pearson M."/>
            <person name="Poon T.W."/>
            <person name="Priest M."/>
            <person name="Roberts A."/>
            <person name="Saif S."/>
            <person name="Shea T."/>
            <person name="Sisk P."/>
            <person name="Sykes S."/>
            <person name="Wortman J."/>
            <person name="Nusbaum C."/>
            <person name="Birren B."/>
        </authorList>
    </citation>
    <scope>NUCLEOTIDE SEQUENCE [LARGE SCALE GENOMIC DNA]</scope>
    <source>
        <strain evidence="7 8">CBS 119918</strain>
    </source>
</reference>
<evidence type="ECO:0000313" key="7">
    <source>
        <dbReference type="EMBL" id="KEF61029.1"/>
    </source>
</evidence>